<keyword evidence="1" id="KW-0472">Membrane</keyword>
<evidence type="ECO:0000313" key="2">
    <source>
        <dbReference type="EMBL" id="UOD49587.1"/>
    </source>
</evidence>
<sequence length="165" mass="18657">MQNAAAETITVQWRPCATPLVARIVQAILVSAAIAVVFQSLVNLAIDTAAMVLHITCFVAVFPLVWKWRLYSRLEGDCHRHFRGVRFTSELIEGELQSGDRSIGLQIEEVGQFWTAMVLRLRPIDTQSGVRADKAFDVLVWKQGQNKEEFRKIALLALWHARRGT</sequence>
<evidence type="ECO:0008006" key="4">
    <source>
        <dbReference type="Google" id="ProtNLM"/>
    </source>
</evidence>
<name>A0ABY4AH40_9BURK</name>
<dbReference type="RefSeq" id="WP_243477815.1">
    <property type="nucleotide sequence ID" value="NZ_CP063982.1"/>
</dbReference>
<keyword evidence="1" id="KW-1133">Transmembrane helix</keyword>
<keyword evidence="3" id="KW-1185">Reference proteome</keyword>
<evidence type="ECO:0000313" key="3">
    <source>
        <dbReference type="Proteomes" id="UP000831607"/>
    </source>
</evidence>
<dbReference type="EMBL" id="CP063982">
    <property type="protein sequence ID" value="UOD49587.1"/>
    <property type="molecule type" value="Genomic_DNA"/>
</dbReference>
<proteinExistence type="predicted"/>
<gene>
    <name evidence="2" type="ORF">DHf2319_08895</name>
</gene>
<feature type="transmembrane region" description="Helical" evidence="1">
    <location>
        <begin position="48"/>
        <end position="66"/>
    </location>
</feature>
<dbReference type="Proteomes" id="UP000831607">
    <property type="component" value="Chromosome"/>
</dbReference>
<evidence type="ECO:0000256" key="1">
    <source>
        <dbReference type="SAM" id="Phobius"/>
    </source>
</evidence>
<accession>A0ABY4AH40</accession>
<feature type="transmembrane region" description="Helical" evidence="1">
    <location>
        <begin position="20"/>
        <end position="42"/>
    </location>
</feature>
<organism evidence="2 3">
    <name type="scientific">Orrella daihaiensis</name>
    <dbReference type="NCBI Taxonomy" id="2782176"/>
    <lineage>
        <taxon>Bacteria</taxon>
        <taxon>Pseudomonadati</taxon>
        <taxon>Pseudomonadota</taxon>
        <taxon>Betaproteobacteria</taxon>
        <taxon>Burkholderiales</taxon>
        <taxon>Alcaligenaceae</taxon>
        <taxon>Orrella</taxon>
    </lineage>
</organism>
<protein>
    <recommendedName>
        <fullName evidence="4">Toxin CptA</fullName>
    </recommendedName>
</protein>
<reference evidence="2 3" key="1">
    <citation type="submission" date="2020-11" db="EMBL/GenBank/DDBJ databases">
        <title>Algicoccus daihaiensis sp.nov., isolated from Daihai Lake in Inner Mongolia.</title>
        <authorList>
            <person name="Kai J."/>
        </authorList>
    </citation>
    <scope>NUCLEOTIDE SEQUENCE [LARGE SCALE GENOMIC DNA]</scope>
    <source>
        <strain evidence="3">f23</strain>
    </source>
</reference>
<keyword evidence="1" id="KW-0812">Transmembrane</keyword>